<sequence>MTDGVTTEYTPTTGEVKEVYAQGLTRRWGMFDRWLAAHDAVKDQQITEQAIKCNNDRFDLLRRAEVAEAKIAAVAELADAITRDSHCSHLGRDIRTLLTTTGQEQRND</sequence>
<protein>
    <submittedName>
        <fullName evidence="1">Uncharacterized protein</fullName>
    </submittedName>
</protein>
<name>A0ABP7F4L2_9MICO</name>
<proteinExistence type="predicted"/>
<evidence type="ECO:0000313" key="1">
    <source>
        <dbReference type="EMBL" id="GAA3730271.1"/>
    </source>
</evidence>
<reference evidence="2" key="1">
    <citation type="journal article" date="2019" name="Int. J. Syst. Evol. Microbiol.">
        <title>The Global Catalogue of Microorganisms (GCM) 10K type strain sequencing project: providing services to taxonomists for standard genome sequencing and annotation.</title>
        <authorList>
            <consortium name="The Broad Institute Genomics Platform"/>
            <consortium name="The Broad Institute Genome Sequencing Center for Infectious Disease"/>
            <person name="Wu L."/>
            <person name="Ma J."/>
        </authorList>
    </citation>
    <scope>NUCLEOTIDE SEQUENCE [LARGE SCALE GENOMIC DNA]</scope>
    <source>
        <strain evidence="2">JCM 16949</strain>
    </source>
</reference>
<dbReference type="EMBL" id="BAABAE010000001">
    <property type="protein sequence ID" value="GAA3730271.1"/>
    <property type="molecule type" value="Genomic_DNA"/>
</dbReference>
<keyword evidence="2" id="KW-1185">Reference proteome</keyword>
<organism evidence="1 2">
    <name type="scientific">Leifsonella bigeumensis</name>
    <dbReference type="NCBI Taxonomy" id="433643"/>
    <lineage>
        <taxon>Bacteria</taxon>
        <taxon>Bacillati</taxon>
        <taxon>Actinomycetota</taxon>
        <taxon>Actinomycetes</taxon>
        <taxon>Micrococcales</taxon>
        <taxon>Microbacteriaceae</taxon>
        <taxon>Leifsonella</taxon>
    </lineage>
</organism>
<comment type="caution">
    <text evidence="1">The sequence shown here is derived from an EMBL/GenBank/DDBJ whole genome shotgun (WGS) entry which is preliminary data.</text>
</comment>
<dbReference type="Proteomes" id="UP001501004">
    <property type="component" value="Unassembled WGS sequence"/>
</dbReference>
<accession>A0ABP7F4L2</accession>
<dbReference type="RefSeq" id="WP_344753087.1">
    <property type="nucleotide sequence ID" value="NZ_BAABAE010000001.1"/>
</dbReference>
<evidence type="ECO:0000313" key="2">
    <source>
        <dbReference type="Proteomes" id="UP001501004"/>
    </source>
</evidence>
<gene>
    <name evidence="1" type="ORF">GCM10022239_03580</name>
</gene>